<accession>A0ABU2BDX4</accession>
<evidence type="ECO:0000313" key="2">
    <source>
        <dbReference type="EMBL" id="MDR7356471.1"/>
    </source>
</evidence>
<sequence length="93" mass="10150">MLNEKIENGNLQVNVRQFASPTDRGFLTGLVHEGIIAGISIAAILGSILLMVAESGPMLAQNLRLYQFFGYTLALGGFIFGLRSLVRILITRK</sequence>
<evidence type="ECO:0000313" key="3">
    <source>
        <dbReference type="Proteomes" id="UP001183817"/>
    </source>
</evidence>
<reference evidence="2 3" key="1">
    <citation type="submission" date="2023-07" db="EMBL/GenBank/DDBJ databases">
        <title>Sequencing the genomes of 1000 actinobacteria strains.</title>
        <authorList>
            <person name="Klenk H.-P."/>
        </authorList>
    </citation>
    <scope>NUCLEOTIDE SEQUENCE [LARGE SCALE GENOMIC DNA]</scope>
    <source>
        <strain evidence="2 3">DSM 20167</strain>
    </source>
</reference>
<dbReference type="EMBL" id="JAVDYI010000001">
    <property type="protein sequence ID" value="MDR7356471.1"/>
    <property type="molecule type" value="Genomic_DNA"/>
</dbReference>
<dbReference type="Proteomes" id="UP001183817">
    <property type="component" value="Unassembled WGS sequence"/>
</dbReference>
<keyword evidence="1" id="KW-1133">Transmembrane helix</keyword>
<keyword evidence="3" id="KW-1185">Reference proteome</keyword>
<comment type="caution">
    <text evidence="2">The sequence shown here is derived from an EMBL/GenBank/DDBJ whole genome shotgun (WGS) entry which is preliminary data.</text>
</comment>
<proteinExistence type="predicted"/>
<dbReference type="RefSeq" id="WP_310287276.1">
    <property type="nucleotide sequence ID" value="NZ_BAAAWO010000001.1"/>
</dbReference>
<name>A0ABU2BDX4_9MICC</name>
<feature type="transmembrane region" description="Helical" evidence="1">
    <location>
        <begin position="34"/>
        <end position="53"/>
    </location>
</feature>
<keyword evidence="1" id="KW-0812">Transmembrane</keyword>
<evidence type="ECO:0000256" key="1">
    <source>
        <dbReference type="SAM" id="Phobius"/>
    </source>
</evidence>
<feature type="transmembrane region" description="Helical" evidence="1">
    <location>
        <begin position="65"/>
        <end position="86"/>
    </location>
</feature>
<gene>
    <name evidence="2" type="ORF">J2S64_000162</name>
</gene>
<organism evidence="2 3">
    <name type="scientific">Paeniglutamicibacter sulfureus</name>
    <dbReference type="NCBI Taxonomy" id="43666"/>
    <lineage>
        <taxon>Bacteria</taxon>
        <taxon>Bacillati</taxon>
        <taxon>Actinomycetota</taxon>
        <taxon>Actinomycetes</taxon>
        <taxon>Micrococcales</taxon>
        <taxon>Micrococcaceae</taxon>
        <taxon>Paeniglutamicibacter</taxon>
    </lineage>
</organism>
<protein>
    <submittedName>
        <fullName evidence="2">Membrane protein YedE/YeeE</fullName>
    </submittedName>
</protein>
<keyword evidence="1" id="KW-0472">Membrane</keyword>